<organism evidence="1 2">
    <name type="scientific">Polyporus arcularius HHB13444</name>
    <dbReference type="NCBI Taxonomy" id="1314778"/>
    <lineage>
        <taxon>Eukaryota</taxon>
        <taxon>Fungi</taxon>
        <taxon>Dikarya</taxon>
        <taxon>Basidiomycota</taxon>
        <taxon>Agaricomycotina</taxon>
        <taxon>Agaricomycetes</taxon>
        <taxon>Polyporales</taxon>
        <taxon>Polyporaceae</taxon>
        <taxon>Polyporus</taxon>
    </lineage>
</organism>
<dbReference type="EMBL" id="ML210990">
    <property type="protein sequence ID" value="TFK92931.1"/>
    <property type="molecule type" value="Genomic_DNA"/>
</dbReference>
<sequence length="220" mass="24542">MNHPITPYTPVFARWAGYVGGDPESRTEFLTRTHAYEVVQRPIVPLSLGMQVTIYAVSPATYCSPRAPEDLLEAYDAHIVGKITKVAGWEGTTVQLEVDNECWKNTVRRARILIPYIPDATVRRLAHWRDETGPEVARDDAFSKRRVQVLPPTIWSCGAGACAMREPGTLRKGVLCIYWPIDMEERSAAAASGNPKERRKARERMPAIGRIEEAAGQLIG</sequence>
<dbReference type="AlphaFoldDB" id="A0A5C3PU29"/>
<accession>A0A5C3PU29</accession>
<reference evidence="1 2" key="1">
    <citation type="journal article" date="2019" name="Nat. Ecol. Evol.">
        <title>Megaphylogeny resolves global patterns of mushroom evolution.</title>
        <authorList>
            <person name="Varga T."/>
            <person name="Krizsan K."/>
            <person name="Foldi C."/>
            <person name="Dima B."/>
            <person name="Sanchez-Garcia M."/>
            <person name="Sanchez-Ramirez S."/>
            <person name="Szollosi G.J."/>
            <person name="Szarkandi J.G."/>
            <person name="Papp V."/>
            <person name="Albert L."/>
            <person name="Andreopoulos W."/>
            <person name="Angelini C."/>
            <person name="Antonin V."/>
            <person name="Barry K.W."/>
            <person name="Bougher N.L."/>
            <person name="Buchanan P."/>
            <person name="Buyck B."/>
            <person name="Bense V."/>
            <person name="Catcheside P."/>
            <person name="Chovatia M."/>
            <person name="Cooper J."/>
            <person name="Damon W."/>
            <person name="Desjardin D."/>
            <person name="Finy P."/>
            <person name="Geml J."/>
            <person name="Haridas S."/>
            <person name="Hughes K."/>
            <person name="Justo A."/>
            <person name="Karasinski D."/>
            <person name="Kautmanova I."/>
            <person name="Kiss B."/>
            <person name="Kocsube S."/>
            <person name="Kotiranta H."/>
            <person name="LaButti K.M."/>
            <person name="Lechner B.E."/>
            <person name="Liimatainen K."/>
            <person name="Lipzen A."/>
            <person name="Lukacs Z."/>
            <person name="Mihaltcheva S."/>
            <person name="Morgado L.N."/>
            <person name="Niskanen T."/>
            <person name="Noordeloos M.E."/>
            <person name="Ohm R.A."/>
            <person name="Ortiz-Santana B."/>
            <person name="Ovrebo C."/>
            <person name="Racz N."/>
            <person name="Riley R."/>
            <person name="Savchenko A."/>
            <person name="Shiryaev A."/>
            <person name="Soop K."/>
            <person name="Spirin V."/>
            <person name="Szebenyi C."/>
            <person name="Tomsovsky M."/>
            <person name="Tulloss R.E."/>
            <person name="Uehling J."/>
            <person name="Grigoriev I.V."/>
            <person name="Vagvolgyi C."/>
            <person name="Papp T."/>
            <person name="Martin F.M."/>
            <person name="Miettinen O."/>
            <person name="Hibbett D.S."/>
            <person name="Nagy L.G."/>
        </authorList>
    </citation>
    <scope>NUCLEOTIDE SEQUENCE [LARGE SCALE GENOMIC DNA]</scope>
    <source>
        <strain evidence="1 2">HHB13444</strain>
    </source>
</reference>
<gene>
    <name evidence="1" type="ORF">K466DRAFT_562025</name>
</gene>
<name>A0A5C3PU29_9APHY</name>
<dbReference type="Proteomes" id="UP000308197">
    <property type="component" value="Unassembled WGS sequence"/>
</dbReference>
<evidence type="ECO:0000313" key="1">
    <source>
        <dbReference type="EMBL" id="TFK92931.1"/>
    </source>
</evidence>
<dbReference type="InParanoid" id="A0A5C3PU29"/>
<proteinExistence type="predicted"/>
<keyword evidence="2" id="KW-1185">Reference proteome</keyword>
<evidence type="ECO:0000313" key="2">
    <source>
        <dbReference type="Proteomes" id="UP000308197"/>
    </source>
</evidence>
<protein>
    <submittedName>
        <fullName evidence="1">Uncharacterized protein</fullName>
    </submittedName>
</protein>